<dbReference type="AlphaFoldDB" id="A0A1I1JEF8"/>
<dbReference type="InterPro" id="IPR044855">
    <property type="entry name" value="CoA-Trfase_III_dom3_sf"/>
</dbReference>
<dbReference type="InterPro" id="IPR050483">
    <property type="entry name" value="CoA-transferase_III_domain"/>
</dbReference>
<dbReference type="Proteomes" id="UP000199046">
    <property type="component" value="Unassembled WGS sequence"/>
</dbReference>
<dbReference type="InterPro" id="IPR023606">
    <property type="entry name" value="CoA-Trfase_III_dom_1_sf"/>
</dbReference>
<dbReference type="SUPFAM" id="SSF89796">
    <property type="entry name" value="CoA-transferase family III (CaiB/BaiF)"/>
    <property type="match status" value="1"/>
</dbReference>
<dbReference type="EMBL" id="FOLY01000003">
    <property type="protein sequence ID" value="SFC46924.1"/>
    <property type="molecule type" value="Genomic_DNA"/>
</dbReference>
<keyword evidence="4" id="KW-1185">Reference proteome</keyword>
<evidence type="ECO:0000313" key="4">
    <source>
        <dbReference type="Proteomes" id="UP000199046"/>
    </source>
</evidence>
<dbReference type="Gene3D" id="3.30.1540.10">
    <property type="entry name" value="formyl-coa transferase, domain 3"/>
    <property type="match status" value="1"/>
</dbReference>
<evidence type="ECO:0000313" key="3">
    <source>
        <dbReference type="EMBL" id="SFC46924.1"/>
    </source>
</evidence>
<protein>
    <submittedName>
        <fullName evidence="3">Crotonobetainyl-CoA:carnitine CoA-transferase CaiB</fullName>
    </submittedName>
</protein>
<dbReference type="GO" id="GO:0008410">
    <property type="term" value="F:CoA-transferase activity"/>
    <property type="evidence" value="ECO:0007669"/>
    <property type="project" value="TreeGrafter"/>
</dbReference>
<dbReference type="Pfam" id="PF02515">
    <property type="entry name" value="CoA_transf_3"/>
    <property type="match status" value="1"/>
</dbReference>
<proteinExistence type="predicted"/>
<sequence length="430" mass="46559">MTASDATAGIDAPEALAGLKVLEMGQLIAGPFATRLLGEFGADVIKIEPPGTGDPLRRWRIVEEGTSLWWHVQTRNKRSLSLDLRSEEGQEIVRRLALEADIVVENFRPGTLEKWGLGWETLSAANPGLIMVRISGYGQTGPYRDRPGFGVIGEAMGGLRYLSGHPGERSVRVGVSLGDSLSALYGVIGALLALQERHRSGQGQYIDVALYESVFAMMESLIPEYDAAGVIREPSGSALPGITPSNAYPCLGGEHVLIAGNGDSIYRRLMQAIGRSDLAEDPALAHNDGRACQAERIDGAIAEWTSQHRREHVLSTLEAVGVPVGFPYTARDIVADPHYQARDMIQTIITAEGRKLRVPGVMPRLSRTPGRIDGGGPRLGQHTRDVLDELGIDADTQQALFERGVLYDSDQTDRDQPDGNRSETPRGKGE</sequence>
<gene>
    <name evidence="3" type="ORF">SAMN05421848_1505</name>
</gene>
<dbReference type="PANTHER" id="PTHR48207:SF3">
    <property type="entry name" value="SUCCINATE--HYDROXYMETHYLGLUTARATE COA-TRANSFERASE"/>
    <property type="match status" value="1"/>
</dbReference>
<dbReference type="InterPro" id="IPR003673">
    <property type="entry name" value="CoA-Trfase_fam_III"/>
</dbReference>
<dbReference type="PANTHER" id="PTHR48207">
    <property type="entry name" value="SUCCINATE--HYDROXYMETHYLGLUTARATE COA-TRANSFERASE"/>
    <property type="match status" value="1"/>
</dbReference>
<feature type="compositionally biased region" description="Basic and acidic residues" evidence="2">
    <location>
        <begin position="411"/>
        <end position="430"/>
    </location>
</feature>
<dbReference type="STRING" id="402385.SAMN05421848_1505"/>
<dbReference type="RefSeq" id="WP_175489631.1">
    <property type="nucleotide sequence ID" value="NZ_FOLY01000003.1"/>
</dbReference>
<feature type="region of interest" description="Disordered" evidence="2">
    <location>
        <begin position="362"/>
        <end position="381"/>
    </location>
</feature>
<accession>A0A1I1JEF8</accession>
<reference evidence="4" key="1">
    <citation type="submission" date="2016-10" db="EMBL/GenBank/DDBJ databases">
        <authorList>
            <person name="Varghese N."/>
            <person name="Submissions S."/>
        </authorList>
    </citation>
    <scope>NUCLEOTIDE SEQUENCE [LARGE SCALE GENOMIC DNA]</scope>
    <source>
        <strain evidence="4">DSM 23439</strain>
    </source>
</reference>
<feature type="region of interest" description="Disordered" evidence="2">
    <location>
        <begin position="403"/>
        <end position="430"/>
    </location>
</feature>
<keyword evidence="1 3" id="KW-0808">Transferase</keyword>
<organism evidence="3 4">
    <name type="scientific">Kushneria avicenniae</name>
    <dbReference type="NCBI Taxonomy" id="402385"/>
    <lineage>
        <taxon>Bacteria</taxon>
        <taxon>Pseudomonadati</taxon>
        <taxon>Pseudomonadota</taxon>
        <taxon>Gammaproteobacteria</taxon>
        <taxon>Oceanospirillales</taxon>
        <taxon>Halomonadaceae</taxon>
        <taxon>Kushneria</taxon>
    </lineage>
</organism>
<evidence type="ECO:0000256" key="2">
    <source>
        <dbReference type="SAM" id="MobiDB-lite"/>
    </source>
</evidence>
<dbReference type="Gene3D" id="3.40.50.10540">
    <property type="entry name" value="Crotonobetainyl-coa:carnitine coa-transferase, domain 1"/>
    <property type="match status" value="1"/>
</dbReference>
<name>A0A1I1JEF8_9GAMM</name>
<evidence type="ECO:0000256" key="1">
    <source>
        <dbReference type="ARBA" id="ARBA00022679"/>
    </source>
</evidence>